<organism evidence="1 2">
    <name type="scientific">Hibiscus sabdariffa</name>
    <name type="common">roselle</name>
    <dbReference type="NCBI Taxonomy" id="183260"/>
    <lineage>
        <taxon>Eukaryota</taxon>
        <taxon>Viridiplantae</taxon>
        <taxon>Streptophyta</taxon>
        <taxon>Embryophyta</taxon>
        <taxon>Tracheophyta</taxon>
        <taxon>Spermatophyta</taxon>
        <taxon>Magnoliopsida</taxon>
        <taxon>eudicotyledons</taxon>
        <taxon>Gunneridae</taxon>
        <taxon>Pentapetalae</taxon>
        <taxon>rosids</taxon>
        <taxon>malvids</taxon>
        <taxon>Malvales</taxon>
        <taxon>Malvaceae</taxon>
        <taxon>Malvoideae</taxon>
        <taxon>Hibiscus</taxon>
    </lineage>
</organism>
<evidence type="ECO:0000313" key="1">
    <source>
        <dbReference type="EMBL" id="KAK8490922.1"/>
    </source>
</evidence>
<sequence>MEIPIINRINDFEDAISSLNYPSFISRVYELSGVQKFYETHRLLKWGALILALLASLSAIINKLKVLIISRRQSLPSQALLYDTDFDSDSDIDSSSDSDDESEYEEPSTSHSRQQVGEFFRVRGSGSGHFVGDEWEEDGHFTSGKSVVKLWENLTLGFGFDVDESDGVLNGYCDVNNGTNIASIFRGEGGFQAISAPFTSPAVVISAGVDLPSRRVVVGAWDTRLCCRVPAIVTEWRPEQLDDGVENVYIRGNVNGKLTVGDMRMVISSLRNLKECEGDILVGC</sequence>
<accession>A0ABR2AD95</accession>
<proteinExistence type="predicted"/>
<reference evidence="1 2" key="1">
    <citation type="journal article" date="2024" name="G3 (Bethesda)">
        <title>Genome assembly of Hibiscus sabdariffa L. provides insights into metabolisms of medicinal natural products.</title>
        <authorList>
            <person name="Kim T."/>
        </authorList>
    </citation>
    <scope>NUCLEOTIDE SEQUENCE [LARGE SCALE GENOMIC DNA]</scope>
    <source>
        <strain evidence="1">TK-2024</strain>
        <tissue evidence="1">Old leaves</tissue>
    </source>
</reference>
<gene>
    <name evidence="1" type="ORF">V6N12_016051</name>
</gene>
<dbReference type="PANTHER" id="PTHR36715">
    <property type="entry name" value="BNAANNG41370D PROTEIN"/>
    <property type="match status" value="1"/>
</dbReference>
<name>A0ABR2AD95_9ROSI</name>
<protein>
    <submittedName>
        <fullName evidence="1">Uncharacterized protein</fullName>
    </submittedName>
</protein>
<keyword evidence="2" id="KW-1185">Reference proteome</keyword>
<comment type="caution">
    <text evidence="1">The sequence shown here is derived from an EMBL/GenBank/DDBJ whole genome shotgun (WGS) entry which is preliminary data.</text>
</comment>
<evidence type="ECO:0000313" key="2">
    <source>
        <dbReference type="Proteomes" id="UP001472677"/>
    </source>
</evidence>
<dbReference type="PANTHER" id="PTHR36715:SF1">
    <property type="entry name" value="PROTEIN, PUTATIVE-RELATED"/>
    <property type="match status" value="1"/>
</dbReference>
<dbReference type="EMBL" id="JBBPBM010000823">
    <property type="protein sequence ID" value="KAK8490922.1"/>
    <property type="molecule type" value="Genomic_DNA"/>
</dbReference>
<dbReference type="Proteomes" id="UP001472677">
    <property type="component" value="Unassembled WGS sequence"/>
</dbReference>